<feature type="non-terminal residue" evidence="1">
    <location>
        <position position="1"/>
    </location>
</feature>
<dbReference type="HOGENOM" id="CLU_1880892_0_0_1"/>
<reference evidence="1 2" key="1">
    <citation type="submission" date="2013-11" db="EMBL/GenBank/DDBJ databases">
        <title>The Genome Sequence of Phytophthora parasitica P1569.</title>
        <authorList>
            <consortium name="The Broad Institute Genomics Platform"/>
            <person name="Russ C."/>
            <person name="Tyler B."/>
            <person name="Panabieres F."/>
            <person name="Shan W."/>
            <person name="Tripathy S."/>
            <person name="Grunwald N."/>
            <person name="Machado M."/>
            <person name="Johnson C.S."/>
            <person name="Arredondo F."/>
            <person name="Hong C."/>
            <person name="Coffey M."/>
            <person name="Young S.K."/>
            <person name="Zeng Q."/>
            <person name="Gargeya S."/>
            <person name="Fitzgerald M."/>
            <person name="Abouelleil A."/>
            <person name="Alvarado L."/>
            <person name="Chapman S.B."/>
            <person name="Gainer-Dewar J."/>
            <person name="Goldberg J."/>
            <person name="Griggs A."/>
            <person name="Gujja S."/>
            <person name="Hansen M."/>
            <person name="Howarth C."/>
            <person name="Imamovic A."/>
            <person name="Ireland A."/>
            <person name="Larimer J."/>
            <person name="McCowan C."/>
            <person name="Murphy C."/>
            <person name="Pearson M."/>
            <person name="Poon T.W."/>
            <person name="Priest M."/>
            <person name="Roberts A."/>
            <person name="Saif S."/>
            <person name="Shea T."/>
            <person name="Sykes S."/>
            <person name="Wortman J."/>
            <person name="Nusbaum C."/>
            <person name="Birren B."/>
        </authorList>
    </citation>
    <scope>NUCLEOTIDE SEQUENCE [LARGE SCALE GENOMIC DNA]</scope>
    <source>
        <strain evidence="1 2">P1569</strain>
    </source>
</reference>
<evidence type="ECO:0000313" key="2">
    <source>
        <dbReference type="Proteomes" id="UP000018721"/>
    </source>
</evidence>
<accession>V9DUR1</accession>
<name>V9DUR1_PHYNI</name>
<protein>
    <submittedName>
        <fullName evidence="1">Uncharacterized protein</fullName>
    </submittedName>
</protein>
<dbReference type="Proteomes" id="UP000018721">
    <property type="component" value="Unassembled WGS sequence"/>
</dbReference>
<keyword evidence="2" id="KW-1185">Reference proteome</keyword>
<evidence type="ECO:0000313" key="1">
    <source>
        <dbReference type="EMBL" id="ETI30068.1"/>
    </source>
</evidence>
<dbReference type="EMBL" id="ANIZ01004475">
    <property type="protein sequence ID" value="ETI30068.1"/>
    <property type="molecule type" value="Genomic_DNA"/>
</dbReference>
<comment type="caution">
    <text evidence="1">The sequence shown here is derived from an EMBL/GenBank/DDBJ whole genome shotgun (WGS) entry which is preliminary data.</text>
</comment>
<sequence length="136" mass="15069">HLVYRLSHRTERTVSSAYVEASCDAMHMCAAQQGLSQAMATLDKYFPSLTISGNVTKTATSAGYICILEWHYRRQSPVCWSPTVLKSAATSGQLGVVSVLFLWFPPLTVEQCITVLRIASCRGVDAVTTFVWNFFL</sequence>
<dbReference type="AlphaFoldDB" id="V9DUR1"/>
<gene>
    <name evidence="1" type="ORF">F443_22811</name>
</gene>
<proteinExistence type="predicted"/>
<organism evidence="1 2">
    <name type="scientific">Phytophthora nicotianae P1569</name>
    <dbReference type="NCBI Taxonomy" id="1317065"/>
    <lineage>
        <taxon>Eukaryota</taxon>
        <taxon>Sar</taxon>
        <taxon>Stramenopiles</taxon>
        <taxon>Oomycota</taxon>
        <taxon>Peronosporomycetes</taxon>
        <taxon>Peronosporales</taxon>
        <taxon>Peronosporaceae</taxon>
        <taxon>Phytophthora</taxon>
    </lineage>
</organism>